<evidence type="ECO:0000259" key="8">
    <source>
        <dbReference type="Pfam" id="PF01979"/>
    </source>
</evidence>
<feature type="binding site" evidence="7">
    <location>
        <position position="228"/>
    </location>
    <ligand>
        <name>4-imidazolone-5-propanoate</name>
        <dbReference type="ChEBI" id="CHEBI:77893"/>
    </ligand>
</feature>
<comment type="catalytic activity">
    <reaction evidence="7">
        <text>4-imidazolone-5-propanoate + H2O = N-formimidoyl-L-glutamate</text>
        <dbReference type="Rhea" id="RHEA:23660"/>
        <dbReference type="ChEBI" id="CHEBI:15377"/>
        <dbReference type="ChEBI" id="CHEBI:58928"/>
        <dbReference type="ChEBI" id="CHEBI:77893"/>
        <dbReference type="EC" id="3.5.2.7"/>
    </reaction>
</comment>
<dbReference type="GO" id="GO:0008270">
    <property type="term" value="F:zinc ion binding"/>
    <property type="evidence" value="ECO:0007669"/>
    <property type="project" value="UniProtKB-UniRule"/>
</dbReference>
<dbReference type="Gene3D" id="3.20.20.140">
    <property type="entry name" value="Metal-dependent hydrolases"/>
    <property type="match status" value="1"/>
</dbReference>
<dbReference type="KEGG" id="ldn:H9L06_03840"/>
<keyword evidence="6 7" id="KW-0408">Iron</keyword>
<feature type="binding site" evidence="7">
    <location>
        <position position="225"/>
    </location>
    <ligand>
        <name>Zn(2+)</name>
        <dbReference type="ChEBI" id="CHEBI:29105"/>
    </ligand>
</feature>
<evidence type="ECO:0000313" key="9">
    <source>
        <dbReference type="EMBL" id="QNN63461.1"/>
    </source>
</evidence>
<keyword evidence="3 7" id="KW-0378">Hydrolase</keyword>
<dbReference type="AlphaFoldDB" id="A0A7G9S6I6"/>
<keyword evidence="5 7" id="KW-0862">Zinc</keyword>
<dbReference type="GO" id="GO:0005506">
    <property type="term" value="F:iron ion binding"/>
    <property type="evidence" value="ECO:0007669"/>
    <property type="project" value="UniProtKB-UniRule"/>
</dbReference>
<proteinExistence type="inferred from homology"/>
<dbReference type="EC" id="3.5.2.7" evidence="1 7"/>
<feature type="binding site" evidence="7">
    <location>
        <position position="303"/>
    </location>
    <ligand>
        <name>N-formimidoyl-L-glutamate</name>
        <dbReference type="ChEBI" id="CHEBI:58928"/>
    </ligand>
</feature>
<evidence type="ECO:0000256" key="3">
    <source>
        <dbReference type="ARBA" id="ARBA00022801"/>
    </source>
</evidence>
<dbReference type="InterPro" id="IPR032466">
    <property type="entry name" value="Metal_Hydrolase"/>
</dbReference>
<dbReference type="Gene3D" id="2.30.40.10">
    <property type="entry name" value="Urease, subunit C, domain 1"/>
    <property type="match status" value="1"/>
</dbReference>
<protein>
    <recommendedName>
        <fullName evidence="1 7">Imidazolonepropionase</fullName>
        <ecNumber evidence="1 7">3.5.2.7</ecNumber>
    </recommendedName>
    <alternativeName>
        <fullName evidence="7">Imidazolone-5-propionate hydrolase</fullName>
    </alternativeName>
</protein>
<dbReference type="InterPro" id="IPR011059">
    <property type="entry name" value="Metal-dep_hydrolase_composite"/>
</dbReference>
<sequence>MSSLLIDNIAELTTNDPELGPGVGGRVHDAAVVVEADRIAWVGPASKAPQADTRYDAGGRALLPGWVDSHTHMVFAGDRGAEFEARMAGTAYAAGGINVTVAATREASDESLYQNLVRLTNEARRDGTTTIETKTGYGLTTEDEVRSARIAARVVDAVTFLGAHVVPNGTSPDAYLDLVTGPMLDAVAPHVSAVDVFCEQGAFDEAASRRVLETARSRGLATRVHGNQLGHGPGVQLAVKYGSLSVDHLGFLSPADIAALAESPTVATVLPACDLSTRMPFAPARDLLDAGATLAIASNCNPGTSFTNSMAFCVATAVLQMRLTVEEAVRAATLGGATALGMHRDGWVDPRGNAQPRVGMVAPGARADLHLIDAPSASHLAYRPGMRLTRAVWIAGREFGQ</sequence>
<dbReference type="UniPathway" id="UPA00379">
    <property type="reaction ID" value="UER00551"/>
</dbReference>
<keyword evidence="10" id="KW-1185">Reference proteome</keyword>
<dbReference type="NCBIfam" id="TIGR01224">
    <property type="entry name" value="hutI"/>
    <property type="match status" value="1"/>
</dbReference>
<feature type="binding site" evidence="7">
    <location>
        <position position="70"/>
    </location>
    <ligand>
        <name>Zn(2+)</name>
        <dbReference type="ChEBI" id="CHEBI:29105"/>
    </ligand>
</feature>
<keyword evidence="7" id="KW-0963">Cytoplasm</keyword>
<dbReference type="GO" id="GO:0019557">
    <property type="term" value="P:L-histidine catabolic process to glutamate and formate"/>
    <property type="evidence" value="ECO:0007669"/>
    <property type="project" value="UniProtKB-UniPathway"/>
</dbReference>
<evidence type="ECO:0000256" key="1">
    <source>
        <dbReference type="ARBA" id="ARBA00012864"/>
    </source>
</evidence>
<organism evidence="9 10">
    <name type="scientific">Leucobacter denitrificans</name>
    <dbReference type="NCBI Taxonomy" id="683042"/>
    <lineage>
        <taxon>Bacteria</taxon>
        <taxon>Bacillati</taxon>
        <taxon>Actinomycetota</taxon>
        <taxon>Actinomycetes</taxon>
        <taxon>Micrococcales</taxon>
        <taxon>Microbacteriaceae</taxon>
        <taxon>Leucobacter</taxon>
    </lineage>
</organism>
<comment type="function">
    <text evidence="7">Catalyzes the hydrolytic cleavage of the carbon-nitrogen bond in imidazolone-5-propanoate to yield N-formimidoyl-L-glutamate. It is the third step in the universal histidine degradation pathway.</text>
</comment>
<dbReference type="PANTHER" id="PTHR42752">
    <property type="entry name" value="IMIDAZOLONEPROPIONASE"/>
    <property type="match status" value="1"/>
</dbReference>
<dbReference type="GO" id="GO:0019556">
    <property type="term" value="P:L-histidine catabolic process to glutamate and formamide"/>
    <property type="evidence" value="ECO:0007669"/>
    <property type="project" value="UniProtKB-UniRule"/>
</dbReference>
<gene>
    <name evidence="7" type="primary">hutI</name>
    <name evidence="9" type="ORF">H9L06_03840</name>
</gene>
<evidence type="ECO:0000256" key="7">
    <source>
        <dbReference type="HAMAP-Rule" id="MF_00372"/>
    </source>
</evidence>
<dbReference type="EMBL" id="CP060716">
    <property type="protein sequence ID" value="QNN63461.1"/>
    <property type="molecule type" value="Genomic_DNA"/>
</dbReference>
<dbReference type="SUPFAM" id="SSF51556">
    <property type="entry name" value="Metallo-dependent hydrolases"/>
    <property type="match status" value="1"/>
</dbReference>
<name>A0A7G9S6I6_9MICO</name>
<accession>A0A7G9S6I6</accession>
<dbReference type="PANTHER" id="PTHR42752:SF1">
    <property type="entry name" value="IMIDAZOLONEPROPIONASE-RELATED"/>
    <property type="match status" value="1"/>
</dbReference>
<dbReference type="GO" id="GO:0005737">
    <property type="term" value="C:cytoplasm"/>
    <property type="evidence" value="ECO:0007669"/>
    <property type="project" value="UniProtKB-SubCell"/>
</dbReference>
<feature type="binding site" evidence="7">
    <location>
        <position position="304"/>
    </location>
    <ligand>
        <name>4-imidazolone-5-propanoate</name>
        <dbReference type="ChEBI" id="CHEBI:77893"/>
    </ligand>
</feature>
<evidence type="ECO:0000256" key="6">
    <source>
        <dbReference type="ARBA" id="ARBA00023004"/>
    </source>
</evidence>
<feature type="binding site" evidence="7">
    <location>
        <position position="70"/>
    </location>
    <ligand>
        <name>Fe(3+)</name>
        <dbReference type="ChEBI" id="CHEBI:29034"/>
    </ligand>
</feature>
<comment type="similarity">
    <text evidence="7">Belongs to the metallo-dependent hydrolases superfamily. HutI family.</text>
</comment>
<feature type="binding site" evidence="7">
    <location>
        <position position="225"/>
    </location>
    <ligand>
        <name>Fe(3+)</name>
        <dbReference type="ChEBI" id="CHEBI:29034"/>
    </ligand>
</feature>
<keyword evidence="4 7" id="KW-0369">Histidine metabolism</keyword>
<evidence type="ECO:0000256" key="2">
    <source>
        <dbReference type="ARBA" id="ARBA00022723"/>
    </source>
</evidence>
<dbReference type="SUPFAM" id="SSF51338">
    <property type="entry name" value="Composite domain of metallo-dependent hydrolases"/>
    <property type="match status" value="1"/>
</dbReference>
<keyword evidence="2 7" id="KW-0479">Metal-binding</keyword>
<dbReference type="InterPro" id="IPR005920">
    <property type="entry name" value="HutI"/>
</dbReference>
<dbReference type="InterPro" id="IPR006680">
    <property type="entry name" value="Amidohydro-rel"/>
</dbReference>
<feature type="binding site" evidence="7">
    <location>
        <position position="299"/>
    </location>
    <ligand>
        <name>Zn(2+)</name>
        <dbReference type="ChEBI" id="CHEBI:29105"/>
    </ligand>
</feature>
<feature type="domain" description="Amidohydrolase-related" evidence="8">
    <location>
        <begin position="62"/>
        <end position="397"/>
    </location>
</feature>
<dbReference type="GO" id="GO:0050480">
    <property type="term" value="F:imidazolonepropionase activity"/>
    <property type="evidence" value="ECO:0007669"/>
    <property type="project" value="UniProtKB-UniRule"/>
</dbReference>
<feature type="binding site" evidence="7">
    <location>
        <position position="301"/>
    </location>
    <ligand>
        <name>N-formimidoyl-L-glutamate</name>
        <dbReference type="ChEBI" id="CHEBI:58928"/>
    </ligand>
</feature>
<evidence type="ECO:0000256" key="5">
    <source>
        <dbReference type="ARBA" id="ARBA00022833"/>
    </source>
</evidence>
<evidence type="ECO:0000313" key="10">
    <source>
        <dbReference type="Proteomes" id="UP000515934"/>
    </source>
</evidence>
<comment type="subcellular location">
    <subcellularLocation>
        <location evidence="7">Cytoplasm</location>
    </subcellularLocation>
</comment>
<comment type="cofactor">
    <cofactor evidence="7">
        <name>Zn(2+)</name>
        <dbReference type="ChEBI" id="CHEBI:29105"/>
    </cofactor>
    <cofactor evidence="7">
        <name>Fe(3+)</name>
        <dbReference type="ChEBI" id="CHEBI:29034"/>
    </cofactor>
    <text evidence="7">Binds 1 zinc or iron ion per subunit.</text>
</comment>
<feature type="binding site" evidence="7">
    <location>
        <position position="164"/>
    </location>
    <ligand>
        <name>4-imidazolone-5-propanoate</name>
        <dbReference type="ChEBI" id="CHEBI:77893"/>
    </ligand>
</feature>
<feature type="binding site" evidence="7">
    <location>
        <position position="79"/>
    </location>
    <ligand>
        <name>4-imidazolone-5-propanoate</name>
        <dbReference type="ChEBI" id="CHEBI:77893"/>
    </ligand>
</feature>
<dbReference type="HAMAP" id="MF_00372">
    <property type="entry name" value="HutI"/>
    <property type="match status" value="1"/>
</dbReference>
<feature type="binding site" evidence="7">
    <location>
        <position position="137"/>
    </location>
    <ligand>
        <name>4-imidazolone-5-propanoate</name>
        <dbReference type="ChEBI" id="CHEBI:77893"/>
    </ligand>
</feature>
<feature type="binding site" evidence="7">
    <location>
        <position position="299"/>
    </location>
    <ligand>
        <name>Fe(3+)</name>
        <dbReference type="ChEBI" id="CHEBI:29034"/>
    </ligand>
</feature>
<dbReference type="Pfam" id="PF01979">
    <property type="entry name" value="Amidohydro_1"/>
    <property type="match status" value="1"/>
</dbReference>
<feature type="binding site" evidence="7">
    <location>
        <position position="72"/>
    </location>
    <ligand>
        <name>Fe(3+)</name>
        <dbReference type="ChEBI" id="CHEBI:29034"/>
    </ligand>
</feature>
<reference evidence="9 10" key="1">
    <citation type="submission" date="2020-08" db="EMBL/GenBank/DDBJ databases">
        <title>Genome sequence of Leucobacter denitrificans KACC 14055T.</title>
        <authorList>
            <person name="Hyun D.-W."/>
            <person name="Bae J.-W."/>
        </authorList>
    </citation>
    <scope>NUCLEOTIDE SEQUENCE [LARGE SCALE GENOMIC DNA]</scope>
    <source>
        <strain evidence="9 10">KACC 14055</strain>
    </source>
</reference>
<dbReference type="RefSeq" id="WP_187555928.1">
    <property type="nucleotide sequence ID" value="NZ_CP060716.1"/>
</dbReference>
<comment type="pathway">
    <text evidence="7">Amino-acid degradation; L-histidine degradation into L-glutamate; N-formimidoyl-L-glutamate from L-histidine: step 3/3.</text>
</comment>
<feature type="binding site" evidence="7">
    <location>
        <position position="137"/>
    </location>
    <ligand>
        <name>N-formimidoyl-L-glutamate</name>
        <dbReference type="ChEBI" id="CHEBI:58928"/>
    </ligand>
</feature>
<evidence type="ECO:0000256" key="4">
    <source>
        <dbReference type="ARBA" id="ARBA00022808"/>
    </source>
</evidence>
<feature type="binding site" evidence="7">
    <location>
        <position position="72"/>
    </location>
    <ligand>
        <name>Zn(2+)</name>
        <dbReference type="ChEBI" id="CHEBI:29105"/>
    </ligand>
</feature>
<dbReference type="Proteomes" id="UP000515934">
    <property type="component" value="Chromosome"/>
</dbReference>